<dbReference type="Proteomes" id="UP000321230">
    <property type="component" value="Unassembled WGS sequence"/>
</dbReference>
<comment type="caution">
    <text evidence="1">The sequence shown here is derived from an EMBL/GenBank/DDBJ whole genome shotgun (WGS) entry which is preliminary data.</text>
</comment>
<dbReference type="AlphaFoldDB" id="A0A511AXI5"/>
<dbReference type="OrthoDB" id="7247547at2"/>
<sequence>MNRKLGKLPPRHDPRTFRLESSLGTRLITPPPAINWATDVTWPVWCNDTLGCCTQVSVASAIRCWTLAAQAQTLLSDEQVIRNYSAASGYIPGNPATDQGGIELDVLNRWVREGYERPGQPGHDYLTAFGSVPPTDPSAVRRAIAALGGLYIGVQIPNYIMQTSGDWICQPIANQTIAGGHAVWIHGYDPDWLHFNTWGECRRMSWGWFEQFCDEAYGLLSRQNWLTIRGMSPQNEDMDALIAEMRAA</sequence>
<proteinExistence type="predicted"/>
<name>A0A511AXI5_9PROT</name>
<reference evidence="1 2" key="1">
    <citation type="submission" date="2019-07" db="EMBL/GenBank/DDBJ databases">
        <title>Whole genome shotgun sequence of Gluconobacter wancherniae NBRC 103581.</title>
        <authorList>
            <person name="Hosoyama A."/>
            <person name="Uohara A."/>
            <person name="Ohji S."/>
            <person name="Ichikawa N."/>
        </authorList>
    </citation>
    <scope>NUCLEOTIDE SEQUENCE [LARGE SCALE GENOMIC DNA]</scope>
    <source>
        <strain evidence="1 2">NBRC 103581</strain>
    </source>
</reference>
<dbReference type="RefSeq" id="WP_146794049.1">
    <property type="nucleotide sequence ID" value="NZ_BARC01000004.1"/>
</dbReference>
<keyword evidence="2" id="KW-1185">Reference proteome</keyword>
<accession>A0A511AXI5</accession>
<dbReference type="InterPro" id="IPR038765">
    <property type="entry name" value="Papain-like_cys_pep_sf"/>
</dbReference>
<dbReference type="EMBL" id="BJUZ01000001">
    <property type="protein sequence ID" value="GEK92928.1"/>
    <property type="molecule type" value="Genomic_DNA"/>
</dbReference>
<protein>
    <recommendedName>
        <fullName evidence="3">Peptidase C39-like domain-containing protein</fullName>
    </recommendedName>
</protein>
<dbReference type="Gene3D" id="3.90.70.10">
    <property type="entry name" value="Cysteine proteinases"/>
    <property type="match status" value="1"/>
</dbReference>
<evidence type="ECO:0000313" key="2">
    <source>
        <dbReference type="Proteomes" id="UP000321230"/>
    </source>
</evidence>
<organism evidence="1 2">
    <name type="scientific">Gluconobacter wancherniae NBRC 103581</name>
    <dbReference type="NCBI Taxonomy" id="656744"/>
    <lineage>
        <taxon>Bacteria</taxon>
        <taxon>Pseudomonadati</taxon>
        <taxon>Pseudomonadota</taxon>
        <taxon>Alphaproteobacteria</taxon>
        <taxon>Acetobacterales</taxon>
        <taxon>Acetobacteraceae</taxon>
        <taxon>Gluconobacter</taxon>
    </lineage>
</organism>
<evidence type="ECO:0008006" key="3">
    <source>
        <dbReference type="Google" id="ProtNLM"/>
    </source>
</evidence>
<evidence type="ECO:0000313" key="1">
    <source>
        <dbReference type="EMBL" id="GEK92928.1"/>
    </source>
</evidence>
<gene>
    <name evidence="1" type="ORF">GWA01_06980</name>
</gene>
<dbReference type="SUPFAM" id="SSF54001">
    <property type="entry name" value="Cysteine proteinases"/>
    <property type="match status" value="1"/>
</dbReference>